<gene>
    <name evidence="6" type="primary">def</name>
    <name evidence="8" type="ORF">D641_0105875</name>
</gene>
<evidence type="ECO:0000256" key="1">
    <source>
        <dbReference type="ARBA" id="ARBA00010759"/>
    </source>
</evidence>
<comment type="similarity">
    <text evidence="1 6">Belongs to the polypeptide deformylase family.</text>
</comment>
<keyword evidence="3 6" id="KW-0378">Hydrolase</keyword>
<evidence type="ECO:0000256" key="7">
    <source>
        <dbReference type="SAM" id="MobiDB-lite"/>
    </source>
</evidence>
<feature type="binding site" evidence="6">
    <location>
        <position position="143"/>
    </location>
    <ligand>
        <name>Fe cation</name>
        <dbReference type="ChEBI" id="CHEBI:24875"/>
    </ligand>
</feature>
<dbReference type="CDD" id="cd00487">
    <property type="entry name" value="Pep_deformylase"/>
    <property type="match status" value="1"/>
</dbReference>
<proteinExistence type="inferred from homology"/>
<dbReference type="PANTHER" id="PTHR10458">
    <property type="entry name" value="PEPTIDE DEFORMYLASE"/>
    <property type="match status" value="1"/>
</dbReference>
<dbReference type="SUPFAM" id="SSF56420">
    <property type="entry name" value="Peptide deformylase"/>
    <property type="match status" value="1"/>
</dbReference>
<feature type="binding site" evidence="6">
    <location>
        <position position="189"/>
    </location>
    <ligand>
        <name>Fe cation</name>
        <dbReference type="ChEBI" id="CHEBI:24875"/>
    </ligand>
</feature>
<dbReference type="EMBL" id="AORC01000006">
    <property type="protein sequence ID" value="EYT49885.1"/>
    <property type="molecule type" value="Genomic_DNA"/>
</dbReference>
<dbReference type="PANTHER" id="PTHR10458:SF2">
    <property type="entry name" value="PEPTIDE DEFORMYLASE, MITOCHONDRIAL"/>
    <property type="match status" value="1"/>
</dbReference>
<evidence type="ECO:0000256" key="6">
    <source>
        <dbReference type="HAMAP-Rule" id="MF_00163"/>
    </source>
</evidence>
<dbReference type="GO" id="GO:0006412">
    <property type="term" value="P:translation"/>
    <property type="evidence" value="ECO:0007669"/>
    <property type="project" value="UniProtKB-UniRule"/>
</dbReference>
<dbReference type="Gene3D" id="3.90.45.10">
    <property type="entry name" value="Peptide deformylase"/>
    <property type="match status" value="1"/>
</dbReference>
<keyword evidence="4 6" id="KW-0648">Protein biosynthesis</keyword>
<dbReference type="RefSeq" id="WP_017822879.1">
    <property type="nucleotide sequence ID" value="NZ_AORC01000006.1"/>
</dbReference>
<dbReference type="AlphaFoldDB" id="A0A022KY60"/>
<dbReference type="Proteomes" id="UP000019754">
    <property type="component" value="Unassembled WGS sequence"/>
</dbReference>
<dbReference type="STRING" id="1249481.D641_0105875"/>
<keyword evidence="9" id="KW-1185">Reference proteome</keyword>
<dbReference type="GO" id="GO:0042586">
    <property type="term" value="F:peptide deformylase activity"/>
    <property type="evidence" value="ECO:0007669"/>
    <property type="project" value="UniProtKB-UniRule"/>
</dbReference>
<reference evidence="8 9" key="1">
    <citation type="journal article" date="2013" name="Genome Announc.">
        <title>Draft genome sequence of an Actinobacterium, Brachybacterium muris strain UCD-AY4.</title>
        <authorList>
            <person name="Lo J.R."/>
            <person name="Lang J.M."/>
            <person name="Darling A.E."/>
            <person name="Eisen J.A."/>
            <person name="Coil D.A."/>
        </authorList>
    </citation>
    <scope>NUCLEOTIDE SEQUENCE [LARGE SCALE GENOMIC DNA]</scope>
    <source>
        <strain evidence="8 9">UCD-AY4</strain>
    </source>
</reference>
<dbReference type="InterPro" id="IPR023635">
    <property type="entry name" value="Peptide_deformylase"/>
</dbReference>
<evidence type="ECO:0000313" key="9">
    <source>
        <dbReference type="Proteomes" id="UP000019754"/>
    </source>
</evidence>
<organism evidence="8 9">
    <name type="scientific">Brachybacterium muris UCD-AY4</name>
    <dbReference type="NCBI Taxonomy" id="1249481"/>
    <lineage>
        <taxon>Bacteria</taxon>
        <taxon>Bacillati</taxon>
        <taxon>Actinomycetota</taxon>
        <taxon>Actinomycetes</taxon>
        <taxon>Micrococcales</taxon>
        <taxon>Dermabacteraceae</taxon>
        <taxon>Brachybacterium</taxon>
    </lineage>
</organism>
<comment type="catalytic activity">
    <reaction evidence="6">
        <text>N-terminal N-formyl-L-methionyl-[peptide] + H2O = N-terminal L-methionyl-[peptide] + formate</text>
        <dbReference type="Rhea" id="RHEA:24420"/>
        <dbReference type="Rhea" id="RHEA-COMP:10639"/>
        <dbReference type="Rhea" id="RHEA-COMP:10640"/>
        <dbReference type="ChEBI" id="CHEBI:15377"/>
        <dbReference type="ChEBI" id="CHEBI:15740"/>
        <dbReference type="ChEBI" id="CHEBI:49298"/>
        <dbReference type="ChEBI" id="CHEBI:64731"/>
        <dbReference type="EC" id="3.5.1.88"/>
    </reaction>
</comment>
<dbReference type="PRINTS" id="PR01576">
    <property type="entry name" value="PDEFORMYLASE"/>
</dbReference>
<evidence type="ECO:0000256" key="2">
    <source>
        <dbReference type="ARBA" id="ARBA00022723"/>
    </source>
</evidence>
<accession>A0A022KY60</accession>
<dbReference type="InterPro" id="IPR036821">
    <property type="entry name" value="Peptide_deformylase_sf"/>
</dbReference>
<dbReference type="HOGENOM" id="CLU_061901_5_2_11"/>
<evidence type="ECO:0000256" key="4">
    <source>
        <dbReference type="ARBA" id="ARBA00022917"/>
    </source>
</evidence>
<protein>
    <recommendedName>
        <fullName evidence="6">Peptide deformylase</fullName>
        <shortName evidence="6">PDF</shortName>
        <ecNumber evidence="6">3.5.1.88</ecNumber>
    </recommendedName>
    <alternativeName>
        <fullName evidence="6">Polypeptide deformylase</fullName>
    </alternativeName>
</protein>
<feature type="compositionally biased region" description="Acidic residues" evidence="7">
    <location>
        <begin position="87"/>
        <end position="100"/>
    </location>
</feature>
<evidence type="ECO:0000256" key="3">
    <source>
        <dbReference type="ARBA" id="ARBA00022801"/>
    </source>
</evidence>
<keyword evidence="2 6" id="KW-0479">Metal-binding</keyword>
<feature type="region of interest" description="Disordered" evidence="7">
    <location>
        <begin position="86"/>
        <end position="107"/>
    </location>
</feature>
<evidence type="ECO:0000313" key="8">
    <source>
        <dbReference type="EMBL" id="EYT49885.1"/>
    </source>
</evidence>
<comment type="caution">
    <text evidence="8">The sequence shown here is derived from an EMBL/GenBank/DDBJ whole genome shotgun (WGS) entry which is preliminary data.</text>
</comment>
<dbReference type="HAMAP" id="MF_00163">
    <property type="entry name" value="Pep_deformylase"/>
    <property type="match status" value="1"/>
</dbReference>
<keyword evidence="5 6" id="KW-0408">Iron</keyword>
<dbReference type="Pfam" id="PF01327">
    <property type="entry name" value="Pep_deformylase"/>
    <property type="match status" value="1"/>
</dbReference>
<sequence>MDIAQLTRKILDRRTAPEGPLPIVQAGHPALRRRTLAAQGSLDTALLRELVEAMTVTMREAPGVGLAAPQIGLPLRMYVIEDRFAPEDEPQDEPGGEPEDQAGSADASVLHDPLERRPVPLRVFLDPQVELLGQQHVYAWEGCLSVDGWQSIVCRSRRVRLRATELLADDTLQAIDEEFVGWPARIVQHETDHLAGTLCHDRAVPRSFVDAGYTSLYAEMPEAVQRLGLEGEITQLAPGQVLVERSPGETR</sequence>
<dbReference type="OrthoDB" id="9804313at2"/>
<feature type="active site" evidence="6">
    <location>
        <position position="190"/>
    </location>
</feature>
<comment type="function">
    <text evidence="6">Removes the formyl group from the N-terminal Met of newly synthesized proteins. Requires at least a dipeptide for an efficient rate of reaction. N-terminal L-methionine is a prerequisite for activity but the enzyme has broad specificity at other positions.</text>
</comment>
<dbReference type="EC" id="3.5.1.88" evidence="6"/>
<comment type="cofactor">
    <cofactor evidence="6">
        <name>Fe(2+)</name>
        <dbReference type="ChEBI" id="CHEBI:29033"/>
    </cofactor>
    <text evidence="6">Binds 1 Fe(2+) ion.</text>
</comment>
<evidence type="ECO:0000256" key="5">
    <source>
        <dbReference type="ARBA" id="ARBA00023004"/>
    </source>
</evidence>
<name>A0A022KY60_9MICO</name>
<feature type="binding site" evidence="6">
    <location>
        <position position="193"/>
    </location>
    <ligand>
        <name>Fe cation</name>
        <dbReference type="ChEBI" id="CHEBI:24875"/>
    </ligand>
</feature>
<dbReference type="GO" id="GO:0046872">
    <property type="term" value="F:metal ion binding"/>
    <property type="evidence" value="ECO:0007669"/>
    <property type="project" value="UniProtKB-KW"/>
</dbReference>
<dbReference type="NCBIfam" id="NF001159">
    <property type="entry name" value="PRK00150.1-3"/>
    <property type="match status" value="1"/>
</dbReference>